<dbReference type="PANTHER" id="PTHR36838">
    <property type="entry name" value="AUXIN EFFLUX CARRIER FAMILY PROTEIN"/>
    <property type="match status" value="1"/>
</dbReference>
<evidence type="ECO:0000256" key="8">
    <source>
        <dbReference type="SAM" id="Phobius"/>
    </source>
</evidence>
<evidence type="ECO:0000313" key="9">
    <source>
        <dbReference type="EMBL" id="KPJ64864.1"/>
    </source>
</evidence>
<keyword evidence="3" id="KW-0813">Transport</keyword>
<feature type="transmembrane region" description="Helical" evidence="8">
    <location>
        <begin position="154"/>
        <end position="171"/>
    </location>
</feature>
<accession>A0A0S7XQV8</accession>
<evidence type="ECO:0000256" key="7">
    <source>
        <dbReference type="ARBA" id="ARBA00023136"/>
    </source>
</evidence>
<dbReference type="EMBL" id="LIZX01000159">
    <property type="protein sequence ID" value="KPJ64864.1"/>
    <property type="molecule type" value="Genomic_DNA"/>
</dbReference>
<keyword evidence="5 8" id="KW-0812">Transmembrane</keyword>
<feature type="transmembrane region" description="Helical" evidence="8">
    <location>
        <begin position="210"/>
        <end position="232"/>
    </location>
</feature>
<dbReference type="GO" id="GO:0055085">
    <property type="term" value="P:transmembrane transport"/>
    <property type="evidence" value="ECO:0007669"/>
    <property type="project" value="InterPro"/>
</dbReference>
<evidence type="ECO:0000256" key="3">
    <source>
        <dbReference type="ARBA" id="ARBA00022448"/>
    </source>
</evidence>
<sequence length="292" mass="31621">MSLFEILKVIAPIIIITGLGYIFSRLRKINIKTLADFIIYISTPALALTLLSKQQIILKEISTIILSAVLVILGTGLIAYFFSRITRISIPTGLYLPMMFMNSGFIGYPLALFGFGALGLSKAIIYDIMNAILIFTVGIYIVSQGKDHWQFLKIPFIYAALAGIVISLTGTKIPGFIYSPIDLIGGTTIPVALFMLGCRLAHLKIVSWKLPFIASCFRLGIGFGLGFLAVSLLKIPGISGKIVILTSSLSSAVTTVALAEEYEADPELVASTIALSTLLSIITIIIILNWLK</sequence>
<reference evidence="9 10" key="1">
    <citation type="journal article" date="2015" name="Microbiome">
        <title>Genomic resolution of linkages in carbon, nitrogen, and sulfur cycling among widespread estuary sediment bacteria.</title>
        <authorList>
            <person name="Baker B.J."/>
            <person name="Lazar C.S."/>
            <person name="Teske A.P."/>
            <person name="Dick G.J."/>
        </authorList>
    </citation>
    <scope>NUCLEOTIDE SEQUENCE [LARGE SCALE GENOMIC DNA]</scope>
    <source>
        <strain evidence="9">DG_54_3</strain>
    </source>
</reference>
<feature type="transmembrane region" description="Helical" evidence="8">
    <location>
        <begin position="6"/>
        <end position="23"/>
    </location>
</feature>
<feature type="transmembrane region" description="Helical" evidence="8">
    <location>
        <begin position="177"/>
        <end position="198"/>
    </location>
</feature>
<dbReference type="Pfam" id="PF03547">
    <property type="entry name" value="Mem_trans"/>
    <property type="match status" value="1"/>
</dbReference>
<evidence type="ECO:0008006" key="11">
    <source>
        <dbReference type="Google" id="ProtNLM"/>
    </source>
</evidence>
<proteinExistence type="inferred from homology"/>
<dbReference type="GO" id="GO:0005886">
    <property type="term" value="C:plasma membrane"/>
    <property type="evidence" value="ECO:0007669"/>
    <property type="project" value="UniProtKB-SubCell"/>
</dbReference>
<gene>
    <name evidence="9" type="ORF">AMJ44_11995</name>
</gene>
<feature type="transmembrane region" description="Helical" evidence="8">
    <location>
        <begin position="123"/>
        <end position="142"/>
    </location>
</feature>
<evidence type="ECO:0000256" key="5">
    <source>
        <dbReference type="ARBA" id="ARBA00022692"/>
    </source>
</evidence>
<feature type="transmembrane region" description="Helical" evidence="8">
    <location>
        <begin position="94"/>
        <end position="117"/>
    </location>
</feature>
<comment type="caution">
    <text evidence="9">The sequence shown here is derived from an EMBL/GenBank/DDBJ whole genome shotgun (WGS) entry which is preliminary data.</text>
</comment>
<dbReference type="InterPro" id="IPR038770">
    <property type="entry name" value="Na+/solute_symporter_sf"/>
</dbReference>
<comment type="subcellular location">
    <subcellularLocation>
        <location evidence="1">Cell membrane</location>
        <topology evidence="1">Multi-pass membrane protein</topology>
    </subcellularLocation>
</comment>
<comment type="similarity">
    <text evidence="2">Belongs to the auxin efflux carrier (TC 2.A.69) family.</text>
</comment>
<name>A0A0S7XQV8_UNCSA</name>
<keyword evidence="6 8" id="KW-1133">Transmembrane helix</keyword>
<evidence type="ECO:0000256" key="6">
    <source>
        <dbReference type="ARBA" id="ARBA00022989"/>
    </source>
</evidence>
<dbReference type="Proteomes" id="UP000051861">
    <property type="component" value="Unassembled WGS sequence"/>
</dbReference>
<organism evidence="9 10">
    <name type="scientific">candidate division WOR-1 bacterium DG_54_3</name>
    <dbReference type="NCBI Taxonomy" id="1703775"/>
    <lineage>
        <taxon>Bacteria</taxon>
        <taxon>Bacillati</taxon>
        <taxon>Saganbacteria</taxon>
    </lineage>
</organism>
<dbReference type="Gene3D" id="1.20.1530.20">
    <property type="match status" value="1"/>
</dbReference>
<dbReference type="PANTHER" id="PTHR36838:SF1">
    <property type="entry name" value="SLR1864 PROTEIN"/>
    <property type="match status" value="1"/>
</dbReference>
<feature type="transmembrane region" description="Helical" evidence="8">
    <location>
        <begin position="64"/>
        <end position="82"/>
    </location>
</feature>
<keyword evidence="4" id="KW-1003">Cell membrane</keyword>
<feature type="transmembrane region" description="Helical" evidence="8">
    <location>
        <begin position="268"/>
        <end position="291"/>
    </location>
</feature>
<evidence type="ECO:0000256" key="4">
    <source>
        <dbReference type="ARBA" id="ARBA00022475"/>
    </source>
</evidence>
<evidence type="ECO:0000256" key="1">
    <source>
        <dbReference type="ARBA" id="ARBA00004651"/>
    </source>
</evidence>
<dbReference type="AlphaFoldDB" id="A0A0S7XQV8"/>
<protein>
    <recommendedName>
        <fullName evidence="11">Transporter</fullName>
    </recommendedName>
</protein>
<evidence type="ECO:0000256" key="2">
    <source>
        <dbReference type="ARBA" id="ARBA00010145"/>
    </source>
</evidence>
<evidence type="ECO:0000313" key="10">
    <source>
        <dbReference type="Proteomes" id="UP000051861"/>
    </source>
</evidence>
<keyword evidence="7 8" id="KW-0472">Membrane</keyword>
<dbReference type="InterPro" id="IPR004776">
    <property type="entry name" value="Mem_transp_PIN-like"/>
</dbReference>
<feature type="transmembrane region" description="Helical" evidence="8">
    <location>
        <begin position="35"/>
        <end position="52"/>
    </location>
</feature>